<dbReference type="Gene3D" id="3.90.190.20">
    <property type="entry name" value="Mur ligase, C-terminal domain"/>
    <property type="match status" value="1"/>
</dbReference>
<evidence type="ECO:0000256" key="7">
    <source>
        <dbReference type="ARBA" id="ARBA00023306"/>
    </source>
</evidence>
<sequence>MNNNQGQRVHFIAIGGSAMHNLAIALHQKGLLITGSDDEIYEPSKSRLQKYGLLPEQMGWYPEKLTTDLDAIILGMHARADNPELQKAKELGIPVYSYPEYIYQQSIDKQRIVIAGSHGKTSITSMILHVLKYYNRKFDYMVGAQIEGFDTMVQLSEDAPIIVIEGDEYLSSPIDRRPKFLHYKHHIGLVSGIAWDHINVYPTFEDYVKQFDLFADSTPKGGILIFDETDDLVTVICRKEREDVMSQEYQAHKHKIENGQTFLVTEFGDIPIGVFGEHNMRNLNGARTVLSKIGISDKQFYEAIKSFRGAANRLEVVGKNKQTVVFKDFAHAPSKLEATTKAVKDQFPDRQLVACMELHTFSSLNKEFLKQYKDTFNTADQSVVYYSPKTLAHKKMPELSEEDVKKAFNNKNLLVFTDNQALQEFLYTQEWANKNLLLMSSGNYNGLDLKQLSSNLLNK</sequence>
<keyword evidence="4" id="KW-0067">ATP-binding</keyword>
<keyword evidence="5" id="KW-0133">Cell shape</keyword>
<dbReference type="PANTHER" id="PTHR43445">
    <property type="entry name" value="UDP-N-ACETYLMURAMATE--L-ALANINE LIGASE-RELATED"/>
    <property type="match status" value="1"/>
</dbReference>
<keyword evidence="3" id="KW-0547">Nucleotide-binding</keyword>
<evidence type="ECO:0000256" key="8">
    <source>
        <dbReference type="ARBA" id="ARBA00023316"/>
    </source>
</evidence>
<dbReference type="Pfam" id="PF01225">
    <property type="entry name" value="Mur_ligase"/>
    <property type="match status" value="1"/>
</dbReference>
<keyword evidence="13" id="KW-1185">Reference proteome</keyword>
<gene>
    <name evidence="12" type="ORF">Q0590_30245</name>
</gene>
<dbReference type="PANTHER" id="PTHR43445:SF5">
    <property type="entry name" value="UDP-N-ACETYLMURAMATE--L-ALANYL-GAMMA-D-GLUTAMYL-MESO-2,6-DIAMINOHEPTANDIOATE LIGASE"/>
    <property type="match status" value="1"/>
</dbReference>
<keyword evidence="1 12" id="KW-0436">Ligase</keyword>
<dbReference type="Pfam" id="PF02875">
    <property type="entry name" value="Mur_ligase_C"/>
    <property type="match status" value="1"/>
</dbReference>
<name>A0ABT8RHE6_9BACT</name>
<evidence type="ECO:0000256" key="4">
    <source>
        <dbReference type="ARBA" id="ARBA00022840"/>
    </source>
</evidence>
<evidence type="ECO:0000259" key="11">
    <source>
        <dbReference type="Pfam" id="PF08245"/>
    </source>
</evidence>
<dbReference type="InterPro" id="IPR004101">
    <property type="entry name" value="Mur_ligase_C"/>
</dbReference>
<keyword evidence="6" id="KW-0573">Peptidoglycan synthesis</keyword>
<evidence type="ECO:0000256" key="1">
    <source>
        <dbReference type="ARBA" id="ARBA00022598"/>
    </source>
</evidence>
<evidence type="ECO:0000313" key="12">
    <source>
        <dbReference type="EMBL" id="MDO1450593.1"/>
    </source>
</evidence>
<proteinExistence type="predicted"/>
<dbReference type="Gene3D" id="3.40.50.720">
    <property type="entry name" value="NAD(P)-binding Rossmann-like Domain"/>
    <property type="match status" value="1"/>
</dbReference>
<comment type="caution">
    <text evidence="12">The sequence shown here is derived from an EMBL/GenBank/DDBJ whole genome shotgun (WGS) entry which is preliminary data.</text>
</comment>
<evidence type="ECO:0000259" key="9">
    <source>
        <dbReference type="Pfam" id="PF01225"/>
    </source>
</evidence>
<evidence type="ECO:0000259" key="10">
    <source>
        <dbReference type="Pfam" id="PF02875"/>
    </source>
</evidence>
<dbReference type="GO" id="GO:0016874">
    <property type="term" value="F:ligase activity"/>
    <property type="evidence" value="ECO:0007669"/>
    <property type="project" value="UniProtKB-KW"/>
</dbReference>
<dbReference type="InterPro" id="IPR036615">
    <property type="entry name" value="Mur_ligase_C_dom_sf"/>
</dbReference>
<reference evidence="12" key="1">
    <citation type="submission" date="2023-07" db="EMBL/GenBank/DDBJ databases">
        <title>The genome sequence of Rhodocytophaga aerolata KACC 12507.</title>
        <authorList>
            <person name="Zhang X."/>
        </authorList>
    </citation>
    <scope>NUCLEOTIDE SEQUENCE</scope>
    <source>
        <strain evidence="12">KACC 12507</strain>
    </source>
</reference>
<protein>
    <submittedName>
        <fullName evidence="12">Mur ligase family protein</fullName>
    </submittedName>
</protein>
<dbReference type="InterPro" id="IPR036565">
    <property type="entry name" value="Mur-like_cat_sf"/>
</dbReference>
<dbReference type="SUPFAM" id="SSF53244">
    <property type="entry name" value="MurD-like peptide ligases, peptide-binding domain"/>
    <property type="match status" value="1"/>
</dbReference>
<keyword evidence="8" id="KW-0961">Cell wall biogenesis/degradation</keyword>
<organism evidence="12 13">
    <name type="scientific">Rhodocytophaga aerolata</name>
    <dbReference type="NCBI Taxonomy" id="455078"/>
    <lineage>
        <taxon>Bacteria</taxon>
        <taxon>Pseudomonadati</taxon>
        <taxon>Bacteroidota</taxon>
        <taxon>Cytophagia</taxon>
        <taxon>Cytophagales</taxon>
        <taxon>Rhodocytophagaceae</taxon>
        <taxon>Rhodocytophaga</taxon>
    </lineage>
</organism>
<feature type="domain" description="Mur ligase C-terminal" evidence="10">
    <location>
        <begin position="312"/>
        <end position="438"/>
    </location>
</feature>
<dbReference type="EMBL" id="JAUKPO010000033">
    <property type="protein sequence ID" value="MDO1450593.1"/>
    <property type="molecule type" value="Genomic_DNA"/>
</dbReference>
<dbReference type="InterPro" id="IPR013221">
    <property type="entry name" value="Mur_ligase_cen"/>
</dbReference>
<feature type="domain" description="Mur ligase N-terminal catalytic" evidence="9">
    <location>
        <begin position="9"/>
        <end position="102"/>
    </location>
</feature>
<dbReference type="InterPro" id="IPR000713">
    <property type="entry name" value="Mur_ligase_N"/>
</dbReference>
<keyword evidence="2" id="KW-0132">Cell division</keyword>
<dbReference type="InterPro" id="IPR050061">
    <property type="entry name" value="MurCDEF_pg_biosynth"/>
</dbReference>
<dbReference type="SUPFAM" id="SSF53623">
    <property type="entry name" value="MurD-like peptide ligases, catalytic domain"/>
    <property type="match status" value="1"/>
</dbReference>
<evidence type="ECO:0000256" key="3">
    <source>
        <dbReference type="ARBA" id="ARBA00022741"/>
    </source>
</evidence>
<evidence type="ECO:0000256" key="6">
    <source>
        <dbReference type="ARBA" id="ARBA00022984"/>
    </source>
</evidence>
<accession>A0ABT8RHE6</accession>
<evidence type="ECO:0000256" key="5">
    <source>
        <dbReference type="ARBA" id="ARBA00022960"/>
    </source>
</evidence>
<evidence type="ECO:0000313" key="13">
    <source>
        <dbReference type="Proteomes" id="UP001168528"/>
    </source>
</evidence>
<feature type="domain" description="Mur ligase central" evidence="11">
    <location>
        <begin position="114"/>
        <end position="286"/>
    </location>
</feature>
<dbReference type="Proteomes" id="UP001168528">
    <property type="component" value="Unassembled WGS sequence"/>
</dbReference>
<dbReference type="Gene3D" id="3.40.1190.10">
    <property type="entry name" value="Mur-like, catalytic domain"/>
    <property type="match status" value="1"/>
</dbReference>
<keyword evidence="7" id="KW-0131">Cell cycle</keyword>
<dbReference type="SUPFAM" id="SSF51984">
    <property type="entry name" value="MurCD N-terminal domain"/>
    <property type="match status" value="1"/>
</dbReference>
<dbReference type="RefSeq" id="WP_302041394.1">
    <property type="nucleotide sequence ID" value="NZ_JAUKPO010000033.1"/>
</dbReference>
<dbReference type="Pfam" id="PF08245">
    <property type="entry name" value="Mur_ligase_M"/>
    <property type="match status" value="1"/>
</dbReference>
<evidence type="ECO:0000256" key="2">
    <source>
        <dbReference type="ARBA" id="ARBA00022618"/>
    </source>
</evidence>